<accession>E1F2Q1</accession>
<organism evidence="1 2">
    <name type="scientific">Giardia intestinalis (strain P15)</name>
    <name type="common">Giardia lamblia</name>
    <dbReference type="NCBI Taxonomy" id="658858"/>
    <lineage>
        <taxon>Eukaryota</taxon>
        <taxon>Metamonada</taxon>
        <taxon>Diplomonadida</taxon>
        <taxon>Hexamitidae</taxon>
        <taxon>Giardiinae</taxon>
        <taxon>Giardia</taxon>
    </lineage>
</organism>
<gene>
    <name evidence="1" type="ORF">GLP15_879</name>
</gene>
<name>E1F2Q1_GIAIA</name>
<dbReference type="VEuPathDB" id="GiardiaDB:GLP15_879"/>
<evidence type="ECO:0000313" key="1">
    <source>
        <dbReference type="EMBL" id="EFO63272.1"/>
    </source>
</evidence>
<dbReference type="OMA" id="KAFECNT"/>
<sequence length="122" mass="13716">MYRYDFSQTDVQRCEPMLIMLSEEEVRLLSEKGARGKLTNIKLVMNDKGYARIEVKADTRLEIIAEEDSVSSRSVFLNAEPVKQPPILVVSQQSPPGGQKAFECNTCVKRLHLTGDVGMVLE</sequence>
<comment type="caution">
    <text evidence="1">The sequence shown here is derived from an EMBL/GenBank/DDBJ whole genome shotgun (WGS) entry which is preliminary data.</text>
</comment>
<proteinExistence type="predicted"/>
<reference evidence="1 2" key="1">
    <citation type="journal article" date="2010" name="BMC Genomics">
        <title>Genome analysis and comparative genomics of a Giardia intestinalis assemblage E isolate.</title>
        <authorList>
            <person name="Jerlstrom-Hultqvist J."/>
            <person name="Franzen O."/>
            <person name="Ankarklev J."/>
            <person name="Xu F."/>
            <person name="Nohynkova E."/>
            <person name="Andersson J.O."/>
            <person name="Svard S.G."/>
            <person name="Andersson B."/>
        </authorList>
    </citation>
    <scope>NUCLEOTIDE SEQUENCE [LARGE SCALE GENOMIC DNA]</scope>
    <source>
        <strain evidence="1 2">P15</strain>
    </source>
</reference>
<evidence type="ECO:0000313" key="2">
    <source>
        <dbReference type="Proteomes" id="UP000008974"/>
    </source>
</evidence>
<dbReference type="EMBL" id="ACVC01000139">
    <property type="protein sequence ID" value="EFO63272.1"/>
    <property type="molecule type" value="Genomic_DNA"/>
</dbReference>
<dbReference type="OrthoDB" id="10250591at2759"/>
<dbReference type="Proteomes" id="UP000008974">
    <property type="component" value="Unassembled WGS sequence"/>
</dbReference>
<protein>
    <submittedName>
        <fullName evidence="1">Uncharacterized protein</fullName>
    </submittedName>
</protein>
<dbReference type="AlphaFoldDB" id="E1F2Q1"/>